<dbReference type="GO" id="GO:0071949">
    <property type="term" value="F:FAD binding"/>
    <property type="evidence" value="ECO:0007669"/>
    <property type="project" value="InterPro"/>
</dbReference>
<dbReference type="InterPro" id="IPR051264">
    <property type="entry name" value="FAD-oxidored/transferase_4"/>
</dbReference>
<dbReference type="RefSeq" id="WP_160892272.1">
    <property type="nucleotide sequence ID" value="NZ_WUMU01000003.1"/>
</dbReference>
<dbReference type="Gene3D" id="3.30.43.10">
    <property type="entry name" value="Uridine Diphospho-n-acetylenolpyruvylglucosamine Reductase, domain 2"/>
    <property type="match status" value="1"/>
</dbReference>
<dbReference type="InterPro" id="IPR016164">
    <property type="entry name" value="FAD-linked_Oxase-like_C"/>
</dbReference>
<dbReference type="Pfam" id="PF01565">
    <property type="entry name" value="FAD_binding_4"/>
    <property type="match status" value="1"/>
</dbReference>
<evidence type="ECO:0000256" key="1">
    <source>
        <dbReference type="ARBA" id="ARBA00001974"/>
    </source>
</evidence>
<dbReference type="Pfam" id="PF02913">
    <property type="entry name" value="FAD-oxidase_C"/>
    <property type="match status" value="1"/>
</dbReference>
<protein>
    <submittedName>
        <fullName evidence="6">FAD-binding protein</fullName>
    </submittedName>
</protein>
<evidence type="ECO:0000259" key="5">
    <source>
        <dbReference type="PROSITE" id="PS51387"/>
    </source>
</evidence>
<dbReference type="FunFam" id="1.10.45.10:FF:000001">
    <property type="entry name" value="D-lactate dehydrogenase mitochondrial"/>
    <property type="match status" value="1"/>
</dbReference>
<dbReference type="InterPro" id="IPR016171">
    <property type="entry name" value="Vanillyl_alc_oxidase_C-sub2"/>
</dbReference>
<reference evidence="6 7" key="1">
    <citation type="submission" date="2019-12" db="EMBL/GenBank/DDBJ databases">
        <authorList>
            <person name="Li M."/>
        </authorList>
    </citation>
    <scope>NUCLEOTIDE SEQUENCE [LARGE SCALE GENOMIC DNA]</scope>
    <source>
        <strain evidence="6 7">GBMRC 2024</strain>
    </source>
</reference>
<dbReference type="Gene3D" id="1.10.45.10">
    <property type="entry name" value="Vanillyl-alcohol Oxidase, Chain A, domain 4"/>
    <property type="match status" value="1"/>
</dbReference>
<comment type="similarity">
    <text evidence="2">Belongs to the FAD-binding oxidoreductase/transferase type 4 family.</text>
</comment>
<proteinExistence type="inferred from homology"/>
<keyword evidence="7" id="KW-1185">Reference proteome</keyword>
<organism evidence="6 7">
    <name type="scientific">Pseudooceanicola albus</name>
    <dbReference type="NCBI Taxonomy" id="2692189"/>
    <lineage>
        <taxon>Bacteria</taxon>
        <taxon>Pseudomonadati</taxon>
        <taxon>Pseudomonadota</taxon>
        <taxon>Alphaproteobacteria</taxon>
        <taxon>Rhodobacterales</taxon>
        <taxon>Paracoccaceae</taxon>
        <taxon>Pseudooceanicola</taxon>
    </lineage>
</organism>
<dbReference type="PROSITE" id="PS51387">
    <property type="entry name" value="FAD_PCMH"/>
    <property type="match status" value="1"/>
</dbReference>
<evidence type="ECO:0000256" key="4">
    <source>
        <dbReference type="ARBA" id="ARBA00022827"/>
    </source>
</evidence>
<name>A0A6L7G115_9RHOB</name>
<dbReference type="InterPro" id="IPR016166">
    <property type="entry name" value="FAD-bd_PCMH"/>
</dbReference>
<evidence type="ECO:0000256" key="2">
    <source>
        <dbReference type="ARBA" id="ARBA00008000"/>
    </source>
</evidence>
<dbReference type="SUPFAM" id="SSF56176">
    <property type="entry name" value="FAD-binding/transporter-associated domain-like"/>
    <property type="match status" value="1"/>
</dbReference>
<dbReference type="InterPro" id="IPR004113">
    <property type="entry name" value="FAD-bd_oxidored_4_C"/>
</dbReference>
<dbReference type="InterPro" id="IPR016169">
    <property type="entry name" value="FAD-bd_PCMH_sub2"/>
</dbReference>
<dbReference type="Gene3D" id="3.30.465.10">
    <property type="match status" value="1"/>
</dbReference>
<dbReference type="Gene3D" id="3.30.70.2740">
    <property type="match status" value="1"/>
</dbReference>
<dbReference type="GO" id="GO:0003824">
    <property type="term" value="F:catalytic activity"/>
    <property type="evidence" value="ECO:0007669"/>
    <property type="project" value="InterPro"/>
</dbReference>
<dbReference type="InterPro" id="IPR036318">
    <property type="entry name" value="FAD-bd_PCMH-like_sf"/>
</dbReference>
<gene>
    <name evidence="6" type="ORF">GR170_05140</name>
</gene>
<dbReference type="InterPro" id="IPR016167">
    <property type="entry name" value="FAD-bd_PCMH_sub1"/>
</dbReference>
<dbReference type="SUPFAM" id="SSF55103">
    <property type="entry name" value="FAD-linked oxidases, C-terminal domain"/>
    <property type="match status" value="1"/>
</dbReference>
<evidence type="ECO:0000313" key="7">
    <source>
        <dbReference type="Proteomes" id="UP000477911"/>
    </source>
</evidence>
<dbReference type="PANTHER" id="PTHR43716:SF2">
    <property type="entry name" value="BLL6224 PROTEIN"/>
    <property type="match status" value="1"/>
</dbReference>
<keyword evidence="4" id="KW-0274">FAD</keyword>
<comment type="caution">
    <text evidence="6">The sequence shown here is derived from an EMBL/GenBank/DDBJ whole genome shotgun (WGS) entry which is preliminary data.</text>
</comment>
<dbReference type="Gene3D" id="3.30.70.2190">
    <property type="match status" value="1"/>
</dbReference>
<dbReference type="GO" id="GO:0022904">
    <property type="term" value="P:respiratory electron transport chain"/>
    <property type="evidence" value="ECO:0007669"/>
    <property type="project" value="TreeGrafter"/>
</dbReference>
<sequence length="471" mass="50729">MQDLFPADDAFVAHLRSLLPEKAFRDDPAPYLREPRGTWKAQAGVVVAPADTAEVSVVMRACHAARVPVVPYGGGTGLVGGQVMPEGPAPVVLSLERMNRIRRVLPEENVIVTDAGVLVEDLHRAATEANRVFPLSFGAQGSARIGGSLATNAGGLNVLRYGTTRDLCLGLEVVMADGRVMDLLKRLRKDNTGYDLRDLMVGSEGTLGVITGAAMKLFPRPARNATALMVVPSPAAALKLLACARDIAGETITGFELISGQGLEFLKDELPDIRRPYDPTPEWMVLTELGTPARVDPQALLEEIFAAGLEAGLASDGIIAQSEAQAAELWTMRETIPEGNRLTGAISSHDVSLPLSEIPAFIEEGRAKLAELGPFRLNCFGHLGDGNLHYNVFPPRGEKRDAYMPRKAEFMRLIHDLVQAHGGAFSAEHGVGRLKVDDLARYADPLKLEMMRGIKALFDPRGILNPGALMD</sequence>
<feature type="domain" description="FAD-binding PCMH-type" evidence="5">
    <location>
        <begin position="39"/>
        <end position="220"/>
    </location>
</feature>
<dbReference type="EMBL" id="WUMU01000003">
    <property type="protein sequence ID" value="MXN17210.1"/>
    <property type="molecule type" value="Genomic_DNA"/>
</dbReference>
<evidence type="ECO:0000313" key="6">
    <source>
        <dbReference type="EMBL" id="MXN17210.1"/>
    </source>
</evidence>
<dbReference type="Proteomes" id="UP000477911">
    <property type="component" value="Unassembled WGS sequence"/>
</dbReference>
<dbReference type="AlphaFoldDB" id="A0A6L7G115"/>
<dbReference type="InterPro" id="IPR006094">
    <property type="entry name" value="Oxid_FAD_bind_N"/>
</dbReference>
<keyword evidence="3" id="KW-0285">Flavoprotein</keyword>
<comment type="cofactor">
    <cofactor evidence="1">
        <name>FAD</name>
        <dbReference type="ChEBI" id="CHEBI:57692"/>
    </cofactor>
</comment>
<dbReference type="PANTHER" id="PTHR43716">
    <property type="entry name" value="D-2-HYDROXYGLUTARATE DEHYDROGENASE, MITOCHONDRIAL"/>
    <property type="match status" value="1"/>
</dbReference>
<accession>A0A6L7G115</accession>
<evidence type="ECO:0000256" key="3">
    <source>
        <dbReference type="ARBA" id="ARBA00022630"/>
    </source>
</evidence>